<evidence type="ECO:0000256" key="2">
    <source>
        <dbReference type="ARBA" id="ARBA00049106"/>
    </source>
</evidence>
<dbReference type="Pfam" id="PF04075">
    <property type="entry name" value="F420H2_quin_red"/>
    <property type="match status" value="1"/>
</dbReference>
<name>W9GJM9_9MICO</name>
<dbReference type="PANTHER" id="PTHR39428:SF3">
    <property type="entry name" value="DEAZAFLAVIN-DEPENDENT NITROREDUCTASE"/>
    <property type="match status" value="1"/>
</dbReference>
<dbReference type="RefSeq" id="WP_034715758.1">
    <property type="nucleotide sequence ID" value="NZ_AWQS01000054.1"/>
</dbReference>
<sequence>MDTPNYVPSPRPFVRDQVDEVEARGTTDGVLMQGRPIVVVSMRGARTGALRKVPLMRVEHAGRYALVGSQGGSPKHPLWVHNLRAHPEVTLQDGNRSATYQAHELSGPEREEWWTRAVDGFPPYADYQTKTDRLIPVFLLQEV</sequence>
<accession>W9GJM9</accession>
<evidence type="ECO:0000313" key="4">
    <source>
        <dbReference type="Proteomes" id="UP000019494"/>
    </source>
</evidence>
<evidence type="ECO:0000256" key="1">
    <source>
        <dbReference type="ARBA" id="ARBA00008710"/>
    </source>
</evidence>
<evidence type="ECO:0000313" key="3">
    <source>
        <dbReference type="EMBL" id="EWT06310.1"/>
    </source>
</evidence>
<dbReference type="EMBL" id="AWQS01000054">
    <property type="protein sequence ID" value="EWT06310.1"/>
    <property type="molecule type" value="Genomic_DNA"/>
</dbReference>
<comment type="caution">
    <text evidence="3">The sequence shown here is derived from an EMBL/GenBank/DDBJ whole genome shotgun (WGS) entry which is preliminary data.</text>
</comment>
<organism evidence="3 4">
    <name type="scientific">Intrasporangium chromatireducens Q5-1</name>
    <dbReference type="NCBI Taxonomy" id="584657"/>
    <lineage>
        <taxon>Bacteria</taxon>
        <taxon>Bacillati</taxon>
        <taxon>Actinomycetota</taxon>
        <taxon>Actinomycetes</taxon>
        <taxon>Micrococcales</taxon>
        <taxon>Intrasporangiaceae</taxon>
        <taxon>Intrasporangium</taxon>
    </lineage>
</organism>
<gene>
    <name evidence="3" type="ORF">N864_22565</name>
</gene>
<dbReference type="OrthoDB" id="8225825at2"/>
<proteinExistence type="inferred from homology"/>
<dbReference type="GO" id="GO:0016491">
    <property type="term" value="F:oxidoreductase activity"/>
    <property type="evidence" value="ECO:0007669"/>
    <property type="project" value="InterPro"/>
</dbReference>
<dbReference type="AlphaFoldDB" id="W9GJM9"/>
<dbReference type="GO" id="GO:0070967">
    <property type="term" value="F:coenzyme F420 binding"/>
    <property type="evidence" value="ECO:0007669"/>
    <property type="project" value="TreeGrafter"/>
</dbReference>
<dbReference type="InterPro" id="IPR004378">
    <property type="entry name" value="F420H2_quin_Rdtase"/>
</dbReference>
<dbReference type="PANTHER" id="PTHR39428">
    <property type="entry name" value="F420H(2)-DEPENDENT QUINONE REDUCTASE RV1261C"/>
    <property type="match status" value="1"/>
</dbReference>
<dbReference type="Gene3D" id="2.30.110.10">
    <property type="entry name" value="Electron Transport, Fmn-binding Protein, Chain A"/>
    <property type="match status" value="1"/>
</dbReference>
<comment type="similarity">
    <text evidence="1">Belongs to the F420H(2)-dependent quinone reductase family.</text>
</comment>
<dbReference type="NCBIfam" id="TIGR00026">
    <property type="entry name" value="hi_GC_TIGR00026"/>
    <property type="match status" value="1"/>
</dbReference>
<dbReference type="GO" id="GO:0005886">
    <property type="term" value="C:plasma membrane"/>
    <property type="evidence" value="ECO:0007669"/>
    <property type="project" value="TreeGrafter"/>
</dbReference>
<comment type="catalytic activity">
    <reaction evidence="2">
        <text>oxidized coenzyme F420-(gamma-L-Glu)(n) + a quinol + H(+) = reduced coenzyme F420-(gamma-L-Glu)(n) + a quinone</text>
        <dbReference type="Rhea" id="RHEA:39663"/>
        <dbReference type="Rhea" id="RHEA-COMP:12939"/>
        <dbReference type="Rhea" id="RHEA-COMP:14378"/>
        <dbReference type="ChEBI" id="CHEBI:15378"/>
        <dbReference type="ChEBI" id="CHEBI:24646"/>
        <dbReference type="ChEBI" id="CHEBI:132124"/>
        <dbReference type="ChEBI" id="CHEBI:133980"/>
        <dbReference type="ChEBI" id="CHEBI:139511"/>
    </reaction>
</comment>
<dbReference type="Proteomes" id="UP000019494">
    <property type="component" value="Unassembled WGS sequence"/>
</dbReference>
<dbReference type="InterPro" id="IPR012349">
    <property type="entry name" value="Split_barrel_FMN-bd"/>
</dbReference>
<protein>
    <submittedName>
        <fullName evidence="3">Nitroreductase</fullName>
    </submittedName>
</protein>
<keyword evidence="4" id="KW-1185">Reference proteome</keyword>
<reference evidence="4" key="1">
    <citation type="submission" date="2013-08" db="EMBL/GenBank/DDBJ databases">
        <title>Intrasporangium oryzae NRRL B-24470.</title>
        <authorList>
            <person name="Liu H."/>
            <person name="Wang G."/>
        </authorList>
    </citation>
    <scope>NUCLEOTIDE SEQUENCE [LARGE SCALE GENOMIC DNA]</scope>
    <source>
        <strain evidence="4">Q5-1</strain>
    </source>
</reference>